<name>A0A3B1BRV7_9ZZZZ</name>
<evidence type="ECO:0008006" key="2">
    <source>
        <dbReference type="Google" id="ProtNLM"/>
    </source>
</evidence>
<gene>
    <name evidence="1" type="ORF">MNBD_IGNAVI01-264</name>
</gene>
<accession>A0A3B1BRV7</accession>
<sequence>FNTRISLREESFPLEGVMMKESFSNLESFLLKYTGIRELNLSFNVTLRNRKITETFKQNGKLDNKSVLIRSMNKFKFWRNFITGDLFYEASTQSTSKLEKVFVRVAKGEGNYRYLGDLNNNGIADEEEFIPDPYDGDYILVQVPTSELFPVVNLKTSTRWKVNFASLLKKKRSFWSTILKPVSTETVLRLDEYTEDNDIVSVLMLKPSILMNDSTTLRGANSFQQDFYLFKNKPDLSFRFRYLQNNKLTKYNSGNERAHFIERSLRIRFRMVKEISNQTDLINQTDNVDTEINNFRARQLNINNLVSDFSYRPVQSIEVGFKFSYGRSVDNLPSKPTILDNNSQLIRFTFSFANKGRLRLEAERNEVSDNGTTNDIPFEMLRGNVIGNNYFWRVNFDYRIAKNLQITLNYNGRRQGEGRIVHNMRSEARAYF</sequence>
<protein>
    <recommendedName>
        <fullName evidence="2">Cell surface protein SprA</fullName>
    </recommendedName>
</protein>
<proteinExistence type="predicted"/>
<reference evidence="1" key="1">
    <citation type="submission" date="2018-06" db="EMBL/GenBank/DDBJ databases">
        <authorList>
            <person name="Zhirakovskaya E."/>
        </authorList>
    </citation>
    <scope>NUCLEOTIDE SEQUENCE</scope>
</reference>
<organism evidence="1">
    <name type="scientific">hydrothermal vent metagenome</name>
    <dbReference type="NCBI Taxonomy" id="652676"/>
    <lineage>
        <taxon>unclassified sequences</taxon>
        <taxon>metagenomes</taxon>
        <taxon>ecological metagenomes</taxon>
    </lineage>
</organism>
<evidence type="ECO:0000313" key="1">
    <source>
        <dbReference type="EMBL" id="VAX17281.1"/>
    </source>
</evidence>
<dbReference type="EMBL" id="UOGD01000074">
    <property type="protein sequence ID" value="VAX17281.1"/>
    <property type="molecule type" value="Genomic_DNA"/>
</dbReference>
<dbReference type="AlphaFoldDB" id="A0A3B1BRV7"/>
<feature type="non-terminal residue" evidence="1">
    <location>
        <position position="1"/>
    </location>
</feature>